<evidence type="ECO:0000256" key="3">
    <source>
        <dbReference type="ARBA" id="ARBA00023024"/>
    </source>
</evidence>
<sequence length="425" mass="44546">MLSFLSLGLLALPAAHATGSHFTARDASTDSANSTVDMVAAAWYTGWHSEDFTLNNVSWDKYTHLIYSFATTLPTANVSLNGSDAELLPQFVYTAQGNDVKAMVSIGGWGGSTAFSENMATQDNITNFVEAIVGFADQYGLDGIDFDWEYPGKQGIGCNAVSENDTANYLAFLQAFRARAAPNFIVTASVPVTPWVGANGSSLSNVSDFAAVLDWVNVMNYDVHGSWDTTVGPNAPLNDTCANATAAVGSAVSAVAAWTAAGMPAHQIVLGVAGYGHSYFVDPVAALATDGALNAYPAFNASEQPLGDAWDNATNTDVCGVVTGPSGVFDLWGLIDAGFLNANGSAADGIHYIVDGCSQTPYVYNETSQVMVSFDDAPSFGAKGSFIADNNVRGFAMWEAGSDYEDILLDAIRSAAGFPDESSEC</sequence>
<dbReference type="SUPFAM" id="SSF51445">
    <property type="entry name" value="(Trans)glycosidases"/>
    <property type="match status" value="1"/>
</dbReference>
<dbReference type="Gene3D" id="3.10.50.10">
    <property type="match status" value="1"/>
</dbReference>
<evidence type="ECO:0000256" key="2">
    <source>
        <dbReference type="ARBA" id="ARBA00022801"/>
    </source>
</evidence>
<keyword evidence="4" id="KW-0119">Carbohydrate metabolism</keyword>
<dbReference type="PROSITE" id="PS01095">
    <property type="entry name" value="GH18_1"/>
    <property type="match status" value="1"/>
</dbReference>
<dbReference type="InterPro" id="IPR001223">
    <property type="entry name" value="Glyco_hydro18_cat"/>
</dbReference>
<dbReference type="InterPro" id="IPR001579">
    <property type="entry name" value="Glyco_hydro_18_chit_AS"/>
</dbReference>
<evidence type="ECO:0000256" key="4">
    <source>
        <dbReference type="ARBA" id="ARBA00023277"/>
    </source>
</evidence>
<evidence type="ECO:0000256" key="5">
    <source>
        <dbReference type="ARBA" id="ARBA00023295"/>
    </source>
</evidence>
<keyword evidence="2 7" id="KW-0378">Hydrolase</keyword>
<dbReference type="SMART" id="SM00636">
    <property type="entry name" value="Glyco_18"/>
    <property type="match status" value="1"/>
</dbReference>
<feature type="chain" id="PRO_5046458246" evidence="9">
    <location>
        <begin position="18"/>
        <end position="425"/>
    </location>
</feature>
<accession>A0ABQ8KLX2</accession>
<evidence type="ECO:0000256" key="7">
    <source>
        <dbReference type="RuleBase" id="RU000489"/>
    </source>
</evidence>
<evidence type="ECO:0000256" key="9">
    <source>
        <dbReference type="SAM" id="SignalP"/>
    </source>
</evidence>
<dbReference type="PROSITE" id="PS51910">
    <property type="entry name" value="GH18_2"/>
    <property type="match status" value="1"/>
</dbReference>
<dbReference type="PANTHER" id="PTHR11177:SF392">
    <property type="entry name" value="HAP41P"/>
    <property type="match status" value="1"/>
</dbReference>
<feature type="domain" description="GH18" evidence="10">
    <location>
        <begin position="38"/>
        <end position="419"/>
    </location>
</feature>
<comment type="caution">
    <text evidence="11">The sequence shown here is derived from an EMBL/GenBank/DDBJ whole genome shotgun (WGS) entry which is preliminary data.</text>
</comment>
<protein>
    <submittedName>
        <fullName evidence="11">Chitinase</fullName>
    </submittedName>
</protein>
<evidence type="ECO:0000313" key="12">
    <source>
        <dbReference type="Proteomes" id="UP000814176"/>
    </source>
</evidence>
<name>A0ABQ8KLX2_9APHY</name>
<evidence type="ECO:0000313" key="11">
    <source>
        <dbReference type="EMBL" id="KAH9839093.1"/>
    </source>
</evidence>
<keyword evidence="12" id="KW-1185">Reference proteome</keyword>
<dbReference type="EMBL" id="JADCUA010000006">
    <property type="protein sequence ID" value="KAH9839093.1"/>
    <property type="molecule type" value="Genomic_DNA"/>
</dbReference>
<evidence type="ECO:0000256" key="6">
    <source>
        <dbReference type="ARBA" id="ARBA00023326"/>
    </source>
</evidence>
<gene>
    <name evidence="11" type="ORF">C8Q71DRAFT_495257</name>
</gene>
<evidence type="ECO:0000256" key="1">
    <source>
        <dbReference type="ARBA" id="ARBA00000822"/>
    </source>
</evidence>
<dbReference type="InterPro" id="IPR017853">
    <property type="entry name" value="GH"/>
</dbReference>
<feature type="signal peptide" evidence="9">
    <location>
        <begin position="1"/>
        <end position="17"/>
    </location>
</feature>
<evidence type="ECO:0000259" key="10">
    <source>
        <dbReference type="PROSITE" id="PS51910"/>
    </source>
</evidence>
<keyword evidence="6" id="KW-0624">Polysaccharide degradation</keyword>
<comment type="similarity">
    <text evidence="8">Belongs to the glycosyl hydrolase 18 family.</text>
</comment>
<dbReference type="Proteomes" id="UP000814176">
    <property type="component" value="Unassembled WGS sequence"/>
</dbReference>
<keyword evidence="5 7" id="KW-0326">Glycosidase</keyword>
<dbReference type="InterPro" id="IPR050314">
    <property type="entry name" value="Glycosyl_Hydrlase_18"/>
</dbReference>
<proteinExistence type="inferred from homology"/>
<dbReference type="InterPro" id="IPR011583">
    <property type="entry name" value="Chitinase_II/V-like_cat"/>
</dbReference>
<dbReference type="PANTHER" id="PTHR11177">
    <property type="entry name" value="CHITINASE"/>
    <property type="match status" value="1"/>
</dbReference>
<dbReference type="RefSeq" id="XP_047780848.1">
    <property type="nucleotide sequence ID" value="XM_047918921.1"/>
</dbReference>
<reference evidence="11 12" key="1">
    <citation type="journal article" date="2021" name="Environ. Microbiol.">
        <title>Gene family expansions and transcriptome signatures uncover fungal adaptations to wood decay.</title>
        <authorList>
            <person name="Hage H."/>
            <person name="Miyauchi S."/>
            <person name="Viragh M."/>
            <person name="Drula E."/>
            <person name="Min B."/>
            <person name="Chaduli D."/>
            <person name="Navarro D."/>
            <person name="Favel A."/>
            <person name="Norest M."/>
            <person name="Lesage-Meessen L."/>
            <person name="Balint B."/>
            <person name="Merenyi Z."/>
            <person name="de Eugenio L."/>
            <person name="Morin E."/>
            <person name="Martinez A.T."/>
            <person name="Baldrian P."/>
            <person name="Stursova M."/>
            <person name="Martinez M.J."/>
            <person name="Novotny C."/>
            <person name="Magnuson J.K."/>
            <person name="Spatafora J.W."/>
            <person name="Maurice S."/>
            <person name="Pangilinan J."/>
            <person name="Andreopoulos W."/>
            <person name="LaButti K."/>
            <person name="Hundley H."/>
            <person name="Na H."/>
            <person name="Kuo A."/>
            <person name="Barry K."/>
            <person name="Lipzen A."/>
            <person name="Henrissat B."/>
            <person name="Riley R."/>
            <person name="Ahrendt S."/>
            <person name="Nagy L.G."/>
            <person name="Grigoriev I.V."/>
            <person name="Martin F."/>
            <person name="Rosso M.N."/>
        </authorList>
    </citation>
    <scope>NUCLEOTIDE SEQUENCE [LARGE SCALE GENOMIC DNA]</scope>
    <source>
        <strain evidence="11 12">CIRM-BRFM 1785</strain>
    </source>
</reference>
<keyword evidence="3" id="KW-0146">Chitin degradation</keyword>
<keyword evidence="9" id="KW-0732">Signal</keyword>
<dbReference type="Gene3D" id="3.20.20.80">
    <property type="entry name" value="Glycosidases"/>
    <property type="match status" value="1"/>
</dbReference>
<dbReference type="GeneID" id="71999653"/>
<dbReference type="InterPro" id="IPR029070">
    <property type="entry name" value="Chitinase_insertion_sf"/>
</dbReference>
<organism evidence="11 12">
    <name type="scientific">Rhodofomes roseus</name>
    <dbReference type="NCBI Taxonomy" id="34475"/>
    <lineage>
        <taxon>Eukaryota</taxon>
        <taxon>Fungi</taxon>
        <taxon>Dikarya</taxon>
        <taxon>Basidiomycota</taxon>
        <taxon>Agaricomycotina</taxon>
        <taxon>Agaricomycetes</taxon>
        <taxon>Polyporales</taxon>
        <taxon>Rhodofomes</taxon>
    </lineage>
</organism>
<dbReference type="Pfam" id="PF00704">
    <property type="entry name" value="Glyco_hydro_18"/>
    <property type="match status" value="1"/>
</dbReference>
<evidence type="ECO:0000256" key="8">
    <source>
        <dbReference type="RuleBase" id="RU004453"/>
    </source>
</evidence>
<dbReference type="SUPFAM" id="SSF54556">
    <property type="entry name" value="Chitinase insertion domain"/>
    <property type="match status" value="1"/>
</dbReference>
<comment type="catalytic activity">
    <reaction evidence="1">
        <text>Random endo-hydrolysis of N-acetyl-beta-D-glucosaminide (1-&gt;4)-beta-linkages in chitin and chitodextrins.</text>
        <dbReference type="EC" id="3.2.1.14"/>
    </reaction>
</comment>